<protein>
    <submittedName>
        <fullName evidence="1">Uncharacterized protein</fullName>
    </submittedName>
</protein>
<accession>A0ABR5Y958</accession>
<dbReference type="EMBL" id="LQQO01000063">
    <property type="protein sequence ID" value="KZE08509.1"/>
    <property type="molecule type" value="Genomic_DNA"/>
</dbReference>
<gene>
    <name evidence="1" type="ORF">AVT10_08070</name>
</gene>
<organism evidence="1 2">
    <name type="scientific">Sphingomonas hankookensis</name>
    <dbReference type="NCBI Taxonomy" id="563996"/>
    <lineage>
        <taxon>Bacteria</taxon>
        <taxon>Pseudomonadati</taxon>
        <taxon>Pseudomonadota</taxon>
        <taxon>Alphaproteobacteria</taxon>
        <taxon>Sphingomonadales</taxon>
        <taxon>Sphingomonadaceae</taxon>
        <taxon>Sphingomonas</taxon>
    </lineage>
</organism>
<keyword evidence="2" id="KW-1185">Reference proteome</keyword>
<dbReference type="Proteomes" id="UP000076609">
    <property type="component" value="Unassembled WGS sequence"/>
</dbReference>
<evidence type="ECO:0000313" key="2">
    <source>
        <dbReference type="Proteomes" id="UP000076609"/>
    </source>
</evidence>
<evidence type="ECO:0000313" key="1">
    <source>
        <dbReference type="EMBL" id="KZE08509.1"/>
    </source>
</evidence>
<comment type="caution">
    <text evidence="1">The sequence shown here is derived from an EMBL/GenBank/DDBJ whole genome shotgun (WGS) entry which is preliminary data.</text>
</comment>
<reference evidence="2" key="1">
    <citation type="submission" date="2016-01" db="EMBL/GenBank/DDBJ databases">
        <title>Draft genome of Chromobacterium sp. F49.</title>
        <authorList>
            <person name="Hong K.W."/>
        </authorList>
    </citation>
    <scope>NUCLEOTIDE SEQUENCE [LARGE SCALE GENOMIC DNA]</scope>
    <source>
        <strain evidence="2">CN3</strain>
    </source>
</reference>
<name>A0ABR5Y958_9SPHN</name>
<sequence length="120" mass="13037">MSRRPWRAPVVAIAFVAGTAVGATAGLHWATPGALIDIETSPDQKERVELYRPDRWQQLTGHNANDYAIARLSSTADGTILATSPPFYLDGSGATRWSPRAVEIGVAARYDRATGRWSVQ</sequence>
<dbReference type="RefSeq" id="WP_066694209.1">
    <property type="nucleotide sequence ID" value="NZ_CP117025.1"/>
</dbReference>
<proteinExistence type="predicted"/>